<dbReference type="InterPro" id="IPR017972">
    <property type="entry name" value="Cyt_P450_CS"/>
</dbReference>
<organism evidence="7 8">
    <name type="scientific">Monosporascus cannonballus</name>
    <dbReference type="NCBI Taxonomy" id="155416"/>
    <lineage>
        <taxon>Eukaryota</taxon>
        <taxon>Fungi</taxon>
        <taxon>Dikarya</taxon>
        <taxon>Ascomycota</taxon>
        <taxon>Pezizomycotina</taxon>
        <taxon>Sordariomycetes</taxon>
        <taxon>Xylariomycetidae</taxon>
        <taxon>Xylariales</taxon>
        <taxon>Xylariales incertae sedis</taxon>
        <taxon>Monosporascus</taxon>
    </lineage>
</organism>
<accession>A0ABY0H8S4</accession>
<keyword evidence="8" id="KW-1185">Reference proteome</keyword>
<dbReference type="InterPro" id="IPR036396">
    <property type="entry name" value="Cyt_P450_sf"/>
</dbReference>
<dbReference type="InterPro" id="IPR050121">
    <property type="entry name" value="Cytochrome_P450_monoxygenase"/>
</dbReference>
<dbReference type="PROSITE" id="PS00086">
    <property type="entry name" value="CYTOCHROME_P450"/>
    <property type="match status" value="1"/>
</dbReference>
<keyword evidence="6" id="KW-0503">Monooxygenase</keyword>
<evidence type="ECO:0000256" key="5">
    <source>
        <dbReference type="ARBA" id="ARBA00023004"/>
    </source>
</evidence>
<evidence type="ECO:0000256" key="3">
    <source>
        <dbReference type="ARBA" id="ARBA00022617"/>
    </source>
</evidence>
<evidence type="ECO:0000256" key="4">
    <source>
        <dbReference type="ARBA" id="ARBA00022723"/>
    </source>
</evidence>
<comment type="caution">
    <text evidence="7">The sequence shown here is derived from an EMBL/GenBank/DDBJ whole genome shotgun (WGS) entry which is preliminary data.</text>
</comment>
<sequence>MLGMYYLHSNPDVLGRLRMELDKANPDPEVDLTFKILNKLPYLRAVMKEILRITFPTAISVNHRNILFDQAVFYEPDMFKPERWLDDKNPIDEKRYYVAFGKGGRSCPGKEFATQLIQTTLASLIQRFKFEIIETSWEKDVVASHESILTAPAFGSREDLSRHGDTQPRDFSNISEVLSFWFDHGEGLEKWFKPSLTVDAECGSWEPFVSAARSGSLSPWAQTADGTLALLLLLDQLPHNIYCGTPQVYSSDPQALSLSLDAIARGVDNEVPLERQMFFYLPIMHQESLLAQVGSLGLYQGMVARAEEGTEMHKLLDEALRMAQLHVDTIRRFG</sequence>
<dbReference type="EMBL" id="QJNS01000100">
    <property type="protein sequence ID" value="RYO87411.1"/>
    <property type="molecule type" value="Genomic_DNA"/>
</dbReference>
<proteinExistence type="inferred from homology"/>
<dbReference type="InterPro" id="IPR001128">
    <property type="entry name" value="Cyt_P450"/>
</dbReference>
<dbReference type="PRINTS" id="PR00385">
    <property type="entry name" value="P450"/>
</dbReference>
<protein>
    <recommendedName>
        <fullName evidence="9">Cytochrome P450</fullName>
    </recommendedName>
</protein>
<gene>
    <name evidence="7" type="ORF">DL762_004241</name>
</gene>
<evidence type="ECO:0000256" key="1">
    <source>
        <dbReference type="ARBA" id="ARBA00001971"/>
    </source>
</evidence>
<dbReference type="Gene3D" id="1.20.58.320">
    <property type="entry name" value="TPR-like"/>
    <property type="match status" value="1"/>
</dbReference>
<evidence type="ECO:0000256" key="2">
    <source>
        <dbReference type="ARBA" id="ARBA00010617"/>
    </source>
</evidence>
<reference evidence="7 8" key="1">
    <citation type="submission" date="2018-06" db="EMBL/GenBank/DDBJ databases">
        <title>Complete Genomes of Monosporascus.</title>
        <authorList>
            <person name="Robinson A.J."/>
            <person name="Natvig D.O."/>
        </authorList>
    </citation>
    <scope>NUCLEOTIDE SEQUENCE [LARGE SCALE GENOMIC DNA]</scope>
    <source>
        <strain evidence="7 8">CBS 609.92</strain>
    </source>
</reference>
<dbReference type="Pfam" id="PF00067">
    <property type="entry name" value="p450"/>
    <property type="match status" value="1"/>
</dbReference>
<dbReference type="PANTHER" id="PTHR24305:SF166">
    <property type="entry name" value="CYTOCHROME P450 12A4, MITOCHONDRIAL-RELATED"/>
    <property type="match status" value="1"/>
</dbReference>
<keyword evidence="4 6" id="KW-0479">Metal-binding</keyword>
<name>A0ABY0H8S4_9PEZI</name>
<dbReference type="Gene3D" id="1.10.630.10">
    <property type="entry name" value="Cytochrome P450"/>
    <property type="match status" value="1"/>
</dbReference>
<dbReference type="InterPro" id="IPR010323">
    <property type="entry name" value="DUF924"/>
</dbReference>
<comment type="similarity">
    <text evidence="2 6">Belongs to the cytochrome P450 family.</text>
</comment>
<dbReference type="Proteomes" id="UP000294003">
    <property type="component" value="Unassembled WGS sequence"/>
</dbReference>
<keyword evidence="3 6" id="KW-0349">Heme</keyword>
<evidence type="ECO:0000313" key="8">
    <source>
        <dbReference type="Proteomes" id="UP000294003"/>
    </source>
</evidence>
<evidence type="ECO:0008006" key="9">
    <source>
        <dbReference type="Google" id="ProtNLM"/>
    </source>
</evidence>
<evidence type="ECO:0000256" key="6">
    <source>
        <dbReference type="RuleBase" id="RU000461"/>
    </source>
</evidence>
<dbReference type="PANTHER" id="PTHR24305">
    <property type="entry name" value="CYTOCHROME P450"/>
    <property type="match status" value="1"/>
</dbReference>
<dbReference type="SUPFAM" id="SSF48452">
    <property type="entry name" value="TPR-like"/>
    <property type="match status" value="1"/>
</dbReference>
<dbReference type="SUPFAM" id="SSF48264">
    <property type="entry name" value="Cytochrome P450"/>
    <property type="match status" value="1"/>
</dbReference>
<evidence type="ECO:0000313" key="7">
    <source>
        <dbReference type="EMBL" id="RYO87411.1"/>
    </source>
</evidence>
<comment type="cofactor">
    <cofactor evidence="1">
        <name>heme</name>
        <dbReference type="ChEBI" id="CHEBI:30413"/>
    </cofactor>
</comment>
<dbReference type="Pfam" id="PF06041">
    <property type="entry name" value="DUF924"/>
    <property type="match status" value="1"/>
</dbReference>
<dbReference type="Gene3D" id="1.25.40.10">
    <property type="entry name" value="Tetratricopeptide repeat domain"/>
    <property type="match status" value="1"/>
</dbReference>
<dbReference type="InterPro" id="IPR011990">
    <property type="entry name" value="TPR-like_helical_dom_sf"/>
</dbReference>
<keyword evidence="5 6" id="KW-0408">Iron</keyword>
<keyword evidence="6" id="KW-0560">Oxidoreductase</keyword>